<evidence type="ECO:0000313" key="2">
    <source>
        <dbReference type="EMBL" id="CAG9328751.1"/>
    </source>
</evidence>
<keyword evidence="3" id="KW-1185">Reference proteome</keyword>
<organism evidence="2 3">
    <name type="scientific">Blepharisma stoltei</name>
    <dbReference type="NCBI Taxonomy" id="1481888"/>
    <lineage>
        <taxon>Eukaryota</taxon>
        <taxon>Sar</taxon>
        <taxon>Alveolata</taxon>
        <taxon>Ciliophora</taxon>
        <taxon>Postciliodesmatophora</taxon>
        <taxon>Heterotrichea</taxon>
        <taxon>Heterotrichida</taxon>
        <taxon>Blepharismidae</taxon>
        <taxon>Blepharisma</taxon>
    </lineage>
</organism>
<dbReference type="Proteomes" id="UP001162131">
    <property type="component" value="Unassembled WGS sequence"/>
</dbReference>
<proteinExistence type="predicted"/>
<reference evidence="2" key="1">
    <citation type="submission" date="2021-09" db="EMBL/GenBank/DDBJ databases">
        <authorList>
            <consortium name="AG Swart"/>
            <person name="Singh M."/>
            <person name="Singh A."/>
            <person name="Seah K."/>
            <person name="Emmerich C."/>
        </authorList>
    </citation>
    <scope>NUCLEOTIDE SEQUENCE</scope>
    <source>
        <strain evidence="2">ATCC30299</strain>
    </source>
</reference>
<dbReference type="InterPro" id="IPR051783">
    <property type="entry name" value="NAD(P)-dependent_oxidoreduct"/>
</dbReference>
<dbReference type="GO" id="GO:0004029">
    <property type="term" value="F:aldehyde dehydrogenase (NAD+) activity"/>
    <property type="evidence" value="ECO:0007669"/>
    <property type="project" value="TreeGrafter"/>
</dbReference>
<dbReference type="InterPro" id="IPR036291">
    <property type="entry name" value="NAD(P)-bd_dom_sf"/>
</dbReference>
<evidence type="ECO:0000313" key="3">
    <source>
        <dbReference type="Proteomes" id="UP001162131"/>
    </source>
</evidence>
<dbReference type="Gene3D" id="3.40.50.720">
    <property type="entry name" value="NAD(P)-binding Rossmann-like Domain"/>
    <property type="match status" value="1"/>
</dbReference>
<accession>A0AAU9JW21</accession>
<dbReference type="PANTHER" id="PTHR48079:SF6">
    <property type="entry name" value="NAD(P)-BINDING DOMAIN-CONTAINING PROTEIN-RELATED"/>
    <property type="match status" value="1"/>
</dbReference>
<protein>
    <recommendedName>
        <fullName evidence="1">NAD(P)-binding domain-containing protein</fullName>
    </recommendedName>
</protein>
<evidence type="ECO:0000259" key="1">
    <source>
        <dbReference type="Pfam" id="PF13460"/>
    </source>
</evidence>
<dbReference type="EMBL" id="CAJZBQ010000046">
    <property type="protein sequence ID" value="CAG9328751.1"/>
    <property type="molecule type" value="Genomic_DNA"/>
</dbReference>
<dbReference type="GO" id="GO:0005737">
    <property type="term" value="C:cytoplasm"/>
    <property type="evidence" value="ECO:0007669"/>
    <property type="project" value="TreeGrafter"/>
</dbReference>
<comment type="caution">
    <text evidence="2">The sequence shown here is derived from an EMBL/GenBank/DDBJ whole genome shotgun (WGS) entry which is preliminary data.</text>
</comment>
<gene>
    <name evidence="2" type="ORF">BSTOLATCC_MIC46742</name>
</gene>
<feature type="domain" description="NAD(P)-binding" evidence="1">
    <location>
        <begin position="7"/>
        <end position="117"/>
    </location>
</feature>
<dbReference type="PANTHER" id="PTHR48079">
    <property type="entry name" value="PROTEIN YEEZ"/>
    <property type="match status" value="1"/>
</dbReference>
<sequence>MRVFLTGATGSIGSSVLQTLLSHGHEVTCTVRSEEKRQIIASKGERARSIFFDINSNTAHQLAEVAVGYDALIHCAWLPFTEEGAMAENMTIDAMIQAARKTAETKPVSIVYTSGISISSNTNGIIDEDHDDPTHCWELSVPREKKIIDASSENIYAAVIRVSWVYGNSTVDQWIRACKANNKVVVGGSQDNYHISLIHHEDLANMYRTLVEKRGYGLFFAAEPEAATLSSLIGRMREVGGIQEVERVNNPWEHCSGPYGYFLLCHALDQQFYPKRFIELYDFHHTHRFLDWINTFTF</sequence>
<dbReference type="InterPro" id="IPR016040">
    <property type="entry name" value="NAD(P)-bd_dom"/>
</dbReference>
<name>A0AAU9JW21_9CILI</name>
<dbReference type="AlphaFoldDB" id="A0AAU9JW21"/>
<dbReference type="SUPFAM" id="SSF51735">
    <property type="entry name" value="NAD(P)-binding Rossmann-fold domains"/>
    <property type="match status" value="1"/>
</dbReference>
<dbReference type="Pfam" id="PF13460">
    <property type="entry name" value="NAD_binding_10"/>
    <property type="match status" value="1"/>
</dbReference>